<evidence type="ECO:0000313" key="1">
    <source>
        <dbReference type="EMBL" id="KAK8865386.1"/>
    </source>
</evidence>
<protein>
    <recommendedName>
        <fullName evidence="3">DUF3447 domain-containing protein</fullName>
    </recommendedName>
</protein>
<accession>A0ABR2IM20</accession>
<name>A0ABR2IM20_9EUKA</name>
<dbReference type="EMBL" id="JAPFFF010000016">
    <property type="protein sequence ID" value="KAK8865386.1"/>
    <property type="molecule type" value="Genomic_DNA"/>
</dbReference>
<gene>
    <name evidence="1" type="ORF">M9Y10_010931</name>
</gene>
<sequence>MIKSNNNQNILIYMNKERLSFDSFIRESIFETNPFLLEDNKIRIIEYASFFGCMEIIKFIINIEKIEPISSMWNFSIHSENSELIHYLEDNKILPEDMKHETTLKESIK</sequence>
<organism evidence="1 2">
    <name type="scientific">Tritrichomonas musculus</name>
    <dbReference type="NCBI Taxonomy" id="1915356"/>
    <lineage>
        <taxon>Eukaryota</taxon>
        <taxon>Metamonada</taxon>
        <taxon>Parabasalia</taxon>
        <taxon>Tritrichomonadida</taxon>
        <taxon>Tritrichomonadidae</taxon>
        <taxon>Tritrichomonas</taxon>
    </lineage>
</organism>
<keyword evidence="2" id="KW-1185">Reference proteome</keyword>
<evidence type="ECO:0008006" key="3">
    <source>
        <dbReference type="Google" id="ProtNLM"/>
    </source>
</evidence>
<comment type="caution">
    <text evidence="1">The sequence shown here is derived from an EMBL/GenBank/DDBJ whole genome shotgun (WGS) entry which is preliminary data.</text>
</comment>
<reference evidence="1 2" key="1">
    <citation type="submission" date="2024-04" db="EMBL/GenBank/DDBJ databases">
        <title>Tritrichomonas musculus Genome.</title>
        <authorList>
            <person name="Alves-Ferreira E."/>
            <person name="Grigg M."/>
            <person name="Lorenzi H."/>
            <person name="Galac M."/>
        </authorList>
    </citation>
    <scope>NUCLEOTIDE SEQUENCE [LARGE SCALE GENOMIC DNA]</scope>
    <source>
        <strain evidence="1 2">EAF2021</strain>
    </source>
</reference>
<dbReference type="Proteomes" id="UP001470230">
    <property type="component" value="Unassembled WGS sequence"/>
</dbReference>
<evidence type="ECO:0000313" key="2">
    <source>
        <dbReference type="Proteomes" id="UP001470230"/>
    </source>
</evidence>
<proteinExistence type="predicted"/>